<dbReference type="AlphaFoldDB" id="A0A1J5PRZ2"/>
<evidence type="ECO:0000256" key="6">
    <source>
        <dbReference type="ARBA" id="ARBA00022737"/>
    </source>
</evidence>
<dbReference type="PANTHER" id="PTHR42859">
    <property type="entry name" value="OXIDOREDUCTASE"/>
    <property type="match status" value="1"/>
</dbReference>
<keyword evidence="10" id="KW-0003">3Fe-4S</keyword>
<proteinExistence type="predicted"/>
<evidence type="ECO:0000313" key="12">
    <source>
        <dbReference type="EMBL" id="OIQ73568.1"/>
    </source>
</evidence>
<accession>A0A1J5PRZ2</accession>
<dbReference type="NCBIfam" id="NF045490">
    <property type="entry name" value="FdxA_Protbact"/>
    <property type="match status" value="1"/>
</dbReference>
<evidence type="ECO:0000256" key="4">
    <source>
        <dbReference type="ARBA" id="ARBA00022485"/>
    </source>
</evidence>
<evidence type="ECO:0000256" key="8">
    <source>
        <dbReference type="ARBA" id="ARBA00023004"/>
    </source>
</evidence>
<dbReference type="PROSITE" id="PS51379">
    <property type="entry name" value="4FE4S_FER_2"/>
    <property type="match status" value="2"/>
</dbReference>
<keyword evidence="8" id="KW-0408">Iron</keyword>
<keyword evidence="7" id="KW-0249">Electron transport</keyword>
<dbReference type="Pfam" id="PF11953">
    <property type="entry name" value="DUF3470"/>
    <property type="match status" value="1"/>
</dbReference>
<dbReference type="EMBL" id="MLJW01002819">
    <property type="protein sequence ID" value="OIQ73568.1"/>
    <property type="molecule type" value="Genomic_DNA"/>
</dbReference>
<keyword evidence="4" id="KW-0004">4Fe-4S</keyword>
<dbReference type="InterPro" id="IPR054829">
    <property type="entry name" value="FdxA"/>
</dbReference>
<sequence>MTFVVTESCIRCKYTDCVSVCPVDCFHEGPNFLVIDPEACIDCAVCVPECPVSAIVPDKELPASQIHFLELNAKLSKEWPVVDQAKEPLPDADQWASIDRKFDQLRLHG</sequence>
<dbReference type="InterPro" id="IPR050294">
    <property type="entry name" value="RnfB_subfamily"/>
</dbReference>
<dbReference type="GO" id="GO:0051539">
    <property type="term" value="F:4 iron, 4 sulfur cluster binding"/>
    <property type="evidence" value="ECO:0007669"/>
    <property type="project" value="UniProtKB-KW"/>
</dbReference>
<evidence type="ECO:0000256" key="3">
    <source>
        <dbReference type="ARBA" id="ARBA00022448"/>
    </source>
</evidence>
<reference evidence="12" key="1">
    <citation type="submission" date="2016-10" db="EMBL/GenBank/DDBJ databases">
        <title>Sequence of Gallionella enrichment culture.</title>
        <authorList>
            <person name="Poehlein A."/>
            <person name="Muehling M."/>
            <person name="Daniel R."/>
        </authorList>
    </citation>
    <scope>NUCLEOTIDE SEQUENCE</scope>
</reference>
<organism evidence="12">
    <name type="scientific">mine drainage metagenome</name>
    <dbReference type="NCBI Taxonomy" id="410659"/>
    <lineage>
        <taxon>unclassified sequences</taxon>
        <taxon>metagenomes</taxon>
        <taxon>ecological metagenomes</taxon>
    </lineage>
</organism>
<evidence type="ECO:0000259" key="11">
    <source>
        <dbReference type="PROSITE" id="PS51379"/>
    </source>
</evidence>
<evidence type="ECO:0000256" key="5">
    <source>
        <dbReference type="ARBA" id="ARBA00022723"/>
    </source>
</evidence>
<feature type="domain" description="4Fe-4S ferredoxin-type" evidence="11">
    <location>
        <begin position="1"/>
        <end position="30"/>
    </location>
</feature>
<dbReference type="InterPro" id="IPR017896">
    <property type="entry name" value="4Fe4S_Fe-S-bd"/>
</dbReference>
<feature type="domain" description="4Fe-4S ferredoxin-type" evidence="11">
    <location>
        <begin position="31"/>
        <end position="60"/>
    </location>
</feature>
<dbReference type="GO" id="GO:0009055">
    <property type="term" value="F:electron transfer activity"/>
    <property type="evidence" value="ECO:0007669"/>
    <property type="project" value="InterPro"/>
</dbReference>
<keyword evidence="3" id="KW-0813">Transport</keyword>
<gene>
    <name evidence="12" type="primary">fdxA_7</name>
    <name evidence="12" type="ORF">GALL_447970</name>
</gene>
<dbReference type="Pfam" id="PF00037">
    <property type="entry name" value="Fer4"/>
    <property type="match status" value="1"/>
</dbReference>
<evidence type="ECO:0000256" key="7">
    <source>
        <dbReference type="ARBA" id="ARBA00022982"/>
    </source>
</evidence>
<keyword evidence="9" id="KW-0411">Iron-sulfur</keyword>
<keyword evidence="5" id="KW-0479">Metal-binding</keyword>
<comment type="cofactor">
    <cofactor evidence="1">
        <name>[3Fe-4S] cluster</name>
        <dbReference type="ChEBI" id="CHEBI:21137"/>
    </cofactor>
</comment>
<evidence type="ECO:0000256" key="2">
    <source>
        <dbReference type="ARBA" id="ARBA00001966"/>
    </source>
</evidence>
<dbReference type="InterPro" id="IPR000813">
    <property type="entry name" value="7Fe_ferredoxin"/>
</dbReference>
<comment type="caution">
    <text evidence="12">The sequence shown here is derived from an EMBL/GenBank/DDBJ whole genome shotgun (WGS) entry which is preliminary data.</text>
</comment>
<dbReference type="Gene3D" id="3.30.70.20">
    <property type="match status" value="1"/>
</dbReference>
<dbReference type="GO" id="GO:0046872">
    <property type="term" value="F:metal ion binding"/>
    <property type="evidence" value="ECO:0007669"/>
    <property type="project" value="UniProtKB-KW"/>
</dbReference>
<dbReference type="PRINTS" id="PR00354">
    <property type="entry name" value="7FE8SFRDOXIN"/>
</dbReference>
<dbReference type="InterPro" id="IPR022569">
    <property type="entry name" value="Fd_C"/>
</dbReference>
<name>A0A1J5PRZ2_9ZZZZ</name>
<protein>
    <submittedName>
        <fullName evidence="12">Ferredoxin-1</fullName>
    </submittedName>
</protein>
<keyword evidence="6" id="KW-0677">Repeat</keyword>
<dbReference type="PROSITE" id="PS00198">
    <property type="entry name" value="4FE4S_FER_1"/>
    <property type="match status" value="1"/>
</dbReference>
<evidence type="ECO:0000256" key="9">
    <source>
        <dbReference type="ARBA" id="ARBA00023014"/>
    </source>
</evidence>
<evidence type="ECO:0000256" key="10">
    <source>
        <dbReference type="ARBA" id="ARBA00023291"/>
    </source>
</evidence>
<dbReference type="SUPFAM" id="SSF54862">
    <property type="entry name" value="4Fe-4S ferredoxins"/>
    <property type="match status" value="1"/>
</dbReference>
<comment type="cofactor">
    <cofactor evidence="2">
        <name>[4Fe-4S] cluster</name>
        <dbReference type="ChEBI" id="CHEBI:49883"/>
    </cofactor>
</comment>
<evidence type="ECO:0000256" key="1">
    <source>
        <dbReference type="ARBA" id="ARBA00001927"/>
    </source>
</evidence>
<dbReference type="InterPro" id="IPR017900">
    <property type="entry name" value="4Fe4S_Fe_S_CS"/>
</dbReference>
<dbReference type="GO" id="GO:0051538">
    <property type="term" value="F:3 iron, 4 sulfur cluster binding"/>
    <property type="evidence" value="ECO:0007669"/>
    <property type="project" value="UniProtKB-KW"/>
</dbReference>
<dbReference type="PANTHER" id="PTHR42859:SF2">
    <property type="entry name" value="FERREDOXIN"/>
    <property type="match status" value="1"/>
</dbReference>